<keyword evidence="1" id="KW-1133">Transmembrane helix</keyword>
<sequence length="131" mass="14285">MLKSIKEQKGFIALTTVLLVLVITLAVGISVGLGSIIEMQASLQKNQSSVTYYLANLCVEEALMKLKEDINYIGNETINLSGGSCTILPVEGSWTIKTSANYSNQIKKIKIIVSQVNPQMVISSWEEVASF</sequence>
<dbReference type="AlphaFoldDB" id="A0A2G9YXA0"/>
<protein>
    <recommendedName>
        <fullName evidence="4">Type 4 fimbrial biogenesis protein PilX N-terminal domain-containing protein</fullName>
    </recommendedName>
</protein>
<feature type="transmembrane region" description="Helical" evidence="1">
    <location>
        <begin position="12"/>
        <end position="37"/>
    </location>
</feature>
<name>A0A2G9YXA0_9BACT</name>
<reference evidence="2 3" key="1">
    <citation type="submission" date="2017-09" db="EMBL/GenBank/DDBJ databases">
        <title>Depth-based differentiation of microbial function through sediment-hosted aquifers and enrichment of novel symbionts in the deep terrestrial subsurface.</title>
        <authorList>
            <person name="Probst A.J."/>
            <person name="Ladd B."/>
            <person name="Jarett J.K."/>
            <person name="Geller-Mcgrath D.E."/>
            <person name="Sieber C.M."/>
            <person name="Emerson J.B."/>
            <person name="Anantharaman K."/>
            <person name="Thomas B.C."/>
            <person name="Malmstrom R."/>
            <person name="Stieglmeier M."/>
            <person name="Klingl A."/>
            <person name="Woyke T."/>
            <person name="Ryan C.M."/>
            <person name="Banfield J.F."/>
        </authorList>
    </citation>
    <scope>NUCLEOTIDE SEQUENCE [LARGE SCALE GENOMIC DNA]</scope>
    <source>
        <strain evidence="2">CG23_combo_of_CG06-09_8_20_14_all_38_19</strain>
    </source>
</reference>
<evidence type="ECO:0000313" key="2">
    <source>
        <dbReference type="EMBL" id="PIP23884.1"/>
    </source>
</evidence>
<organism evidence="2 3">
    <name type="scientific">Candidatus Nealsonbacteria bacterium CG23_combo_of_CG06-09_8_20_14_all_38_19</name>
    <dbReference type="NCBI Taxonomy" id="1974721"/>
    <lineage>
        <taxon>Bacteria</taxon>
        <taxon>Candidatus Nealsoniibacteriota</taxon>
    </lineage>
</organism>
<accession>A0A2G9YXA0</accession>
<dbReference type="EMBL" id="PCRP01000013">
    <property type="protein sequence ID" value="PIP23884.1"/>
    <property type="molecule type" value="Genomic_DNA"/>
</dbReference>
<dbReference type="Proteomes" id="UP000230273">
    <property type="component" value="Unassembled WGS sequence"/>
</dbReference>
<evidence type="ECO:0008006" key="4">
    <source>
        <dbReference type="Google" id="ProtNLM"/>
    </source>
</evidence>
<evidence type="ECO:0000256" key="1">
    <source>
        <dbReference type="SAM" id="Phobius"/>
    </source>
</evidence>
<keyword evidence="1" id="KW-0472">Membrane</keyword>
<comment type="caution">
    <text evidence="2">The sequence shown here is derived from an EMBL/GenBank/DDBJ whole genome shotgun (WGS) entry which is preliminary data.</text>
</comment>
<keyword evidence="1" id="KW-0812">Transmembrane</keyword>
<evidence type="ECO:0000313" key="3">
    <source>
        <dbReference type="Proteomes" id="UP000230273"/>
    </source>
</evidence>
<proteinExistence type="predicted"/>
<gene>
    <name evidence="2" type="ORF">COX36_00850</name>
</gene>